<name>A0A1Y3VEZ4_BACUN</name>
<gene>
    <name evidence="3" type="ORF">B5G17_04155</name>
</gene>
<reference evidence="4" key="1">
    <citation type="submission" date="2017-04" db="EMBL/GenBank/DDBJ databases">
        <title>Function of individual gut microbiota members based on whole genome sequencing of pure cultures obtained from chicken caecum.</title>
        <authorList>
            <person name="Medvecky M."/>
            <person name="Cejkova D."/>
            <person name="Polansky O."/>
            <person name="Karasova D."/>
            <person name="Kubasova T."/>
            <person name="Cizek A."/>
            <person name="Rychlik I."/>
        </authorList>
    </citation>
    <scope>NUCLEOTIDE SEQUENCE [LARGE SCALE GENOMIC DNA]</scope>
    <source>
        <strain evidence="4">An67</strain>
    </source>
</reference>
<dbReference type="GO" id="GO:0003700">
    <property type="term" value="F:DNA-binding transcription factor activity"/>
    <property type="evidence" value="ECO:0007669"/>
    <property type="project" value="TreeGrafter"/>
</dbReference>
<evidence type="ECO:0000256" key="1">
    <source>
        <dbReference type="ARBA" id="ARBA00023125"/>
    </source>
</evidence>
<dbReference type="SMART" id="SM00530">
    <property type="entry name" value="HTH_XRE"/>
    <property type="match status" value="1"/>
</dbReference>
<dbReference type="PANTHER" id="PTHR46797">
    <property type="entry name" value="HTH-TYPE TRANSCRIPTIONAL REGULATOR"/>
    <property type="match status" value="1"/>
</dbReference>
<keyword evidence="1" id="KW-0238">DNA-binding</keyword>
<dbReference type="InterPro" id="IPR001387">
    <property type="entry name" value="Cro/C1-type_HTH"/>
</dbReference>
<dbReference type="PROSITE" id="PS50943">
    <property type="entry name" value="HTH_CROC1"/>
    <property type="match status" value="1"/>
</dbReference>
<accession>A0A1Y3VEZ4</accession>
<dbReference type="Pfam" id="PF01381">
    <property type="entry name" value="HTH_3"/>
    <property type="match status" value="1"/>
</dbReference>
<dbReference type="CDD" id="cd00093">
    <property type="entry name" value="HTH_XRE"/>
    <property type="match status" value="1"/>
</dbReference>
<protein>
    <submittedName>
        <fullName evidence="3">Transcriptional regulator</fullName>
    </submittedName>
</protein>
<proteinExistence type="predicted"/>
<sequence>MRVKELLKQKGMTAKELAAKIGISEGALSQSIKEGANPNLQTLTKIASSLEVSISELFDSPKEGIITCPHCGKNINIKVG</sequence>
<dbReference type="Gene3D" id="1.10.260.40">
    <property type="entry name" value="lambda repressor-like DNA-binding domains"/>
    <property type="match status" value="1"/>
</dbReference>
<dbReference type="SUPFAM" id="SSF47413">
    <property type="entry name" value="lambda repressor-like DNA-binding domains"/>
    <property type="match status" value="1"/>
</dbReference>
<dbReference type="PANTHER" id="PTHR46797:SF1">
    <property type="entry name" value="METHYLPHOSPHONATE SYNTHASE"/>
    <property type="match status" value="1"/>
</dbReference>
<evidence type="ECO:0000313" key="3">
    <source>
        <dbReference type="EMBL" id="OUN56130.1"/>
    </source>
</evidence>
<dbReference type="GO" id="GO:0005829">
    <property type="term" value="C:cytosol"/>
    <property type="evidence" value="ECO:0007669"/>
    <property type="project" value="TreeGrafter"/>
</dbReference>
<feature type="domain" description="HTH cro/C1-type" evidence="2">
    <location>
        <begin position="3"/>
        <end position="57"/>
    </location>
</feature>
<evidence type="ECO:0000259" key="2">
    <source>
        <dbReference type="PROSITE" id="PS50943"/>
    </source>
</evidence>
<organism evidence="3 4">
    <name type="scientific">Bacteroides uniformis</name>
    <dbReference type="NCBI Taxonomy" id="820"/>
    <lineage>
        <taxon>Bacteria</taxon>
        <taxon>Pseudomonadati</taxon>
        <taxon>Bacteroidota</taxon>
        <taxon>Bacteroidia</taxon>
        <taxon>Bacteroidales</taxon>
        <taxon>Bacteroidaceae</taxon>
        <taxon>Bacteroides</taxon>
    </lineage>
</organism>
<dbReference type="EMBL" id="NFHS01000002">
    <property type="protein sequence ID" value="OUN56130.1"/>
    <property type="molecule type" value="Genomic_DNA"/>
</dbReference>
<dbReference type="InterPro" id="IPR050807">
    <property type="entry name" value="TransReg_Diox_bact_type"/>
</dbReference>
<dbReference type="InterPro" id="IPR010982">
    <property type="entry name" value="Lambda_DNA-bd_dom_sf"/>
</dbReference>
<dbReference type="GO" id="GO:0003677">
    <property type="term" value="F:DNA binding"/>
    <property type="evidence" value="ECO:0007669"/>
    <property type="project" value="UniProtKB-KW"/>
</dbReference>
<dbReference type="AlphaFoldDB" id="A0A1Y3VEZ4"/>
<evidence type="ECO:0000313" key="4">
    <source>
        <dbReference type="Proteomes" id="UP000196329"/>
    </source>
</evidence>
<dbReference type="Proteomes" id="UP000196329">
    <property type="component" value="Unassembled WGS sequence"/>
</dbReference>
<dbReference type="RefSeq" id="WP_087332197.1">
    <property type="nucleotide sequence ID" value="NZ_NFHS01000002.1"/>
</dbReference>
<comment type="caution">
    <text evidence="3">The sequence shown here is derived from an EMBL/GenBank/DDBJ whole genome shotgun (WGS) entry which is preliminary data.</text>
</comment>